<evidence type="ECO:0000256" key="2">
    <source>
        <dbReference type="ARBA" id="ARBA00011152"/>
    </source>
</evidence>
<dbReference type="HAMAP" id="MF_00278">
    <property type="entry name" value="HisH"/>
    <property type="match status" value="1"/>
</dbReference>
<keyword evidence="6 10" id="KW-0368">Histidine biosynthesis</keyword>
<evidence type="ECO:0000313" key="13">
    <source>
        <dbReference type="Proteomes" id="UP001549291"/>
    </source>
</evidence>
<evidence type="ECO:0000256" key="3">
    <source>
        <dbReference type="ARBA" id="ARBA00022605"/>
    </source>
</evidence>
<comment type="subcellular location">
    <subcellularLocation>
        <location evidence="10">Cytoplasm</location>
    </subcellularLocation>
</comment>
<dbReference type="EMBL" id="JBEPTQ010000002">
    <property type="protein sequence ID" value="MET4720000.1"/>
    <property type="molecule type" value="Genomic_DNA"/>
</dbReference>
<sequence length="204" mass="21482">MNVGIINYGMGNIASVCNSLARLGASAVVLDKPGDIDQVDKLILPGVGAFAAAMANLTEFRWVAPIRDAVLNRRMPLLGICLGMQLLADESEEGGITSGLGLVPGRVTSLGAKDPSLRIPHVGWNSISPTSNSVLFLGVPSGTDFYFVHSFAFEPKDSSSTAATTTYGLPFTSAIERGHTFGAQFHPEKSSTAGARVIQNFLEV</sequence>
<dbReference type="InterPro" id="IPR010139">
    <property type="entry name" value="Imidazole-glycPsynth_HisH"/>
</dbReference>
<dbReference type="PANTHER" id="PTHR42701:SF1">
    <property type="entry name" value="IMIDAZOLE GLYCEROL PHOSPHATE SYNTHASE SUBUNIT HISH"/>
    <property type="match status" value="1"/>
</dbReference>
<evidence type="ECO:0000256" key="6">
    <source>
        <dbReference type="ARBA" id="ARBA00023102"/>
    </source>
</evidence>
<evidence type="ECO:0000256" key="8">
    <source>
        <dbReference type="ARBA" id="ARBA00047838"/>
    </source>
</evidence>
<dbReference type="PROSITE" id="PS51273">
    <property type="entry name" value="GATASE_TYPE_1"/>
    <property type="match status" value="1"/>
</dbReference>
<organism evidence="12 13">
    <name type="scientific">Bradyrhizobium japonicum</name>
    <dbReference type="NCBI Taxonomy" id="375"/>
    <lineage>
        <taxon>Bacteria</taxon>
        <taxon>Pseudomonadati</taxon>
        <taxon>Pseudomonadota</taxon>
        <taxon>Alphaproteobacteria</taxon>
        <taxon>Hyphomicrobiales</taxon>
        <taxon>Nitrobacteraceae</taxon>
        <taxon>Bradyrhizobium</taxon>
    </lineage>
</organism>
<dbReference type="GO" id="GO:0016829">
    <property type="term" value="F:lyase activity"/>
    <property type="evidence" value="ECO:0007669"/>
    <property type="project" value="UniProtKB-KW"/>
</dbReference>
<evidence type="ECO:0000256" key="7">
    <source>
        <dbReference type="ARBA" id="ARBA00023239"/>
    </source>
</evidence>
<keyword evidence="13" id="KW-1185">Reference proteome</keyword>
<dbReference type="EC" id="4.3.2.10" evidence="10"/>
<dbReference type="InterPro" id="IPR029062">
    <property type="entry name" value="Class_I_gatase-like"/>
</dbReference>
<evidence type="ECO:0000259" key="11">
    <source>
        <dbReference type="Pfam" id="PF00117"/>
    </source>
</evidence>
<keyword evidence="3 10" id="KW-0028">Amino-acid biosynthesis</keyword>
<evidence type="ECO:0000256" key="5">
    <source>
        <dbReference type="ARBA" id="ARBA00022962"/>
    </source>
</evidence>
<evidence type="ECO:0000313" key="12">
    <source>
        <dbReference type="EMBL" id="MET4720000.1"/>
    </source>
</evidence>
<comment type="pathway">
    <text evidence="1 10">Amino-acid biosynthesis; L-histidine biosynthesis; L-histidine from 5-phospho-alpha-D-ribose 1-diphosphate: step 5/9.</text>
</comment>
<dbReference type="RefSeq" id="WP_248878874.1">
    <property type="nucleotide sequence ID" value="NZ_CP081350.1"/>
</dbReference>
<evidence type="ECO:0000256" key="10">
    <source>
        <dbReference type="HAMAP-Rule" id="MF_00278"/>
    </source>
</evidence>
<dbReference type="PIRSF" id="PIRSF000495">
    <property type="entry name" value="Amidotransf_hisH"/>
    <property type="match status" value="1"/>
</dbReference>
<proteinExistence type="inferred from homology"/>
<keyword evidence="7 10" id="KW-0456">Lyase</keyword>
<comment type="catalytic activity">
    <reaction evidence="9 10">
        <text>L-glutamine + H2O = L-glutamate + NH4(+)</text>
        <dbReference type="Rhea" id="RHEA:15889"/>
        <dbReference type="ChEBI" id="CHEBI:15377"/>
        <dbReference type="ChEBI" id="CHEBI:28938"/>
        <dbReference type="ChEBI" id="CHEBI:29985"/>
        <dbReference type="ChEBI" id="CHEBI:58359"/>
        <dbReference type="EC" id="3.5.1.2"/>
    </reaction>
</comment>
<comment type="subunit">
    <text evidence="2 10">Heterodimer of HisH and HisF.</text>
</comment>
<dbReference type="Gene3D" id="3.40.50.880">
    <property type="match status" value="1"/>
</dbReference>
<feature type="active site" description="Nucleophile" evidence="10">
    <location>
        <position position="81"/>
    </location>
</feature>
<dbReference type="PANTHER" id="PTHR42701">
    <property type="entry name" value="IMIDAZOLE GLYCEROL PHOSPHATE SYNTHASE SUBUNIT HISH"/>
    <property type="match status" value="1"/>
</dbReference>
<dbReference type="SUPFAM" id="SSF52317">
    <property type="entry name" value="Class I glutamine amidotransferase-like"/>
    <property type="match status" value="1"/>
</dbReference>
<keyword evidence="10" id="KW-0963">Cytoplasm</keyword>
<reference evidence="12 13" key="1">
    <citation type="submission" date="2024-06" db="EMBL/GenBank/DDBJ databases">
        <title>Genomic Encyclopedia of Type Strains, Phase V (KMG-V): Genome sequencing to study the core and pangenomes of soil and plant-associated prokaryotes.</title>
        <authorList>
            <person name="Whitman W."/>
        </authorList>
    </citation>
    <scope>NUCLEOTIDE SEQUENCE [LARGE SCALE GENOMIC DNA]</scope>
    <source>
        <strain evidence="12 13">USDA 160</strain>
    </source>
</reference>
<protein>
    <recommendedName>
        <fullName evidence="10">Imidazole glycerol phosphate synthase subunit HisH</fullName>
        <ecNumber evidence="10">4.3.2.10</ecNumber>
    </recommendedName>
    <alternativeName>
        <fullName evidence="10">IGP synthase glutaminase subunit</fullName>
        <ecNumber evidence="10">3.5.1.2</ecNumber>
    </alternativeName>
    <alternativeName>
        <fullName evidence="10">IGP synthase subunit HisH</fullName>
    </alternativeName>
    <alternativeName>
        <fullName evidence="10">ImGP synthase subunit HisH</fullName>
        <shortName evidence="10">IGPS subunit HisH</shortName>
    </alternativeName>
</protein>
<dbReference type="InterPro" id="IPR017926">
    <property type="entry name" value="GATASE"/>
</dbReference>
<evidence type="ECO:0000256" key="9">
    <source>
        <dbReference type="ARBA" id="ARBA00049534"/>
    </source>
</evidence>
<gene>
    <name evidence="10" type="primary">hisH</name>
    <name evidence="12" type="ORF">ABIF63_004106</name>
</gene>
<comment type="function">
    <text evidence="10">IGPS catalyzes the conversion of PRFAR and glutamine to IGP, AICAR and glutamate. The HisH subunit catalyzes the hydrolysis of glutamine to glutamate and ammonia as part of the synthesis of IGP and AICAR. The resulting ammonia molecule is channeled to the active site of HisF.</text>
</comment>
<accession>A0ABV2RTQ6</accession>
<evidence type="ECO:0000256" key="4">
    <source>
        <dbReference type="ARBA" id="ARBA00022801"/>
    </source>
</evidence>
<evidence type="ECO:0000256" key="1">
    <source>
        <dbReference type="ARBA" id="ARBA00005091"/>
    </source>
</evidence>
<feature type="domain" description="Glutamine amidotransferase" evidence="11">
    <location>
        <begin position="5"/>
        <end position="202"/>
    </location>
</feature>
<keyword evidence="5 10" id="KW-0315">Glutamine amidotransferase</keyword>
<feature type="active site" evidence="10">
    <location>
        <position position="188"/>
    </location>
</feature>
<dbReference type="Proteomes" id="UP001549291">
    <property type="component" value="Unassembled WGS sequence"/>
</dbReference>
<comment type="caution">
    <text evidence="12">The sequence shown here is derived from an EMBL/GenBank/DDBJ whole genome shotgun (WGS) entry which is preliminary data.</text>
</comment>
<name>A0ABV2RTQ6_BRAJP</name>
<dbReference type="Pfam" id="PF00117">
    <property type="entry name" value="GATase"/>
    <property type="match status" value="1"/>
</dbReference>
<dbReference type="CDD" id="cd01748">
    <property type="entry name" value="GATase1_IGP_Synthase"/>
    <property type="match status" value="1"/>
</dbReference>
<comment type="catalytic activity">
    <reaction evidence="8 10">
        <text>5-[(5-phospho-1-deoxy-D-ribulos-1-ylimino)methylamino]-1-(5-phospho-beta-D-ribosyl)imidazole-4-carboxamide + L-glutamine = D-erythro-1-(imidazol-4-yl)glycerol 3-phosphate + 5-amino-1-(5-phospho-beta-D-ribosyl)imidazole-4-carboxamide + L-glutamate + H(+)</text>
        <dbReference type="Rhea" id="RHEA:24793"/>
        <dbReference type="ChEBI" id="CHEBI:15378"/>
        <dbReference type="ChEBI" id="CHEBI:29985"/>
        <dbReference type="ChEBI" id="CHEBI:58278"/>
        <dbReference type="ChEBI" id="CHEBI:58359"/>
        <dbReference type="ChEBI" id="CHEBI:58475"/>
        <dbReference type="ChEBI" id="CHEBI:58525"/>
        <dbReference type="EC" id="4.3.2.10"/>
    </reaction>
</comment>
<dbReference type="NCBIfam" id="TIGR01855">
    <property type="entry name" value="IMP_synth_hisH"/>
    <property type="match status" value="1"/>
</dbReference>
<keyword evidence="4 10" id="KW-0378">Hydrolase</keyword>
<feature type="active site" evidence="10">
    <location>
        <position position="186"/>
    </location>
</feature>
<dbReference type="EC" id="3.5.1.2" evidence="10"/>